<dbReference type="Gene3D" id="3.30.565.40">
    <property type="entry name" value="Fervidobacterium nodosum Rt17-B1 like"/>
    <property type="match status" value="1"/>
</dbReference>
<dbReference type="RefSeq" id="WP_125017421.1">
    <property type="nucleotide sequence ID" value="NZ_RQVQ01000006.1"/>
</dbReference>
<accession>A0A3P3WDT3</accession>
<name>A0A3P3WDT3_9FLAO</name>
<dbReference type="AlphaFoldDB" id="A0A3P3WDT3"/>
<comment type="caution">
    <text evidence="3">The sequence shown here is derived from an EMBL/GenBank/DDBJ whole genome shotgun (WGS) entry which is preliminary data.</text>
</comment>
<evidence type="ECO:0000313" key="3">
    <source>
        <dbReference type="EMBL" id="RRJ92226.1"/>
    </source>
</evidence>
<dbReference type="Pfam" id="PF11738">
    <property type="entry name" value="DUF3298"/>
    <property type="match status" value="1"/>
</dbReference>
<evidence type="ECO:0000313" key="4">
    <source>
        <dbReference type="Proteomes" id="UP000275719"/>
    </source>
</evidence>
<dbReference type="InterPro" id="IPR021729">
    <property type="entry name" value="DUF3298"/>
</dbReference>
<evidence type="ECO:0000259" key="2">
    <source>
        <dbReference type="Pfam" id="PF13739"/>
    </source>
</evidence>
<evidence type="ECO:0000259" key="1">
    <source>
        <dbReference type="Pfam" id="PF11738"/>
    </source>
</evidence>
<proteinExistence type="predicted"/>
<dbReference type="OrthoDB" id="594879at2"/>
<dbReference type="InterPro" id="IPR025303">
    <property type="entry name" value="PdaC"/>
</dbReference>
<dbReference type="Pfam" id="PF13739">
    <property type="entry name" value="PdaC"/>
    <property type="match status" value="1"/>
</dbReference>
<sequence length="253" mass="29502">MTRKLLILICFSTLLFSCSKKETWYFETKKYELKTTLPCDKDDCTYVDLIIPTIISDQKELNEINEVVFKNVKKHIAFENENEEINNYDDLAKSFIASYDEIKKAFPNEPLPWEASVNGTSEIFENKSVNIVLNYYTFTGGAHGNEGTISLFFNLEDGKQISQKDLFLDYEGFKKIAERDFRTSNNLYETDNINKNGNIFKDNQFSLPENIIVTQNEIILRYNKYEIAPYSSGATLLKFPMKTFKKYLNPLYF</sequence>
<gene>
    <name evidence="3" type="ORF">EG240_03355</name>
</gene>
<dbReference type="EMBL" id="RQVQ01000006">
    <property type="protein sequence ID" value="RRJ92226.1"/>
    <property type="molecule type" value="Genomic_DNA"/>
</dbReference>
<dbReference type="InterPro" id="IPR037126">
    <property type="entry name" value="PdaC/RsiV-like_sf"/>
</dbReference>
<dbReference type="PROSITE" id="PS51257">
    <property type="entry name" value="PROKAR_LIPOPROTEIN"/>
    <property type="match status" value="1"/>
</dbReference>
<protein>
    <submittedName>
        <fullName evidence="3">DUF3298 domain-containing protein</fullName>
    </submittedName>
</protein>
<feature type="domain" description="DUF3298" evidence="1">
    <location>
        <begin position="165"/>
        <end position="241"/>
    </location>
</feature>
<reference evidence="3 4" key="1">
    <citation type="submission" date="2018-11" db="EMBL/GenBank/DDBJ databases">
        <title>Flavobacterium sp. nov., YIM 102701-2 draft genome.</title>
        <authorList>
            <person name="Li G."/>
            <person name="Jiang Y."/>
        </authorList>
    </citation>
    <scope>NUCLEOTIDE SEQUENCE [LARGE SCALE GENOMIC DNA]</scope>
    <source>
        <strain evidence="3 4">YIM 102701-2</strain>
    </source>
</reference>
<feature type="domain" description="Deacetylase PdaC" evidence="2">
    <location>
        <begin position="40"/>
        <end position="145"/>
    </location>
</feature>
<dbReference type="Proteomes" id="UP000275719">
    <property type="component" value="Unassembled WGS sequence"/>
</dbReference>
<dbReference type="Gene3D" id="3.90.640.20">
    <property type="entry name" value="Heat-shock cognate protein, ATPase"/>
    <property type="match status" value="1"/>
</dbReference>
<keyword evidence="4" id="KW-1185">Reference proteome</keyword>
<organism evidence="3 4">
    <name type="scientific">Paenimyroides tangerinum</name>
    <dbReference type="NCBI Taxonomy" id="2488728"/>
    <lineage>
        <taxon>Bacteria</taxon>
        <taxon>Pseudomonadati</taxon>
        <taxon>Bacteroidota</taxon>
        <taxon>Flavobacteriia</taxon>
        <taxon>Flavobacteriales</taxon>
        <taxon>Flavobacteriaceae</taxon>
        <taxon>Paenimyroides</taxon>
    </lineage>
</organism>